<evidence type="ECO:0000313" key="5">
    <source>
        <dbReference type="EMBL" id="ANZ67198.1"/>
    </source>
</evidence>
<accession>A0A1B2IYW4</accession>
<evidence type="ECO:0000256" key="1">
    <source>
        <dbReference type="ARBA" id="ARBA00022630"/>
    </source>
</evidence>
<dbReference type="STRING" id="240427.AYR62_09750"/>
<reference evidence="5 6" key="1">
    <citation type="submission" date="2016-03" db="EMBL/GenBank/DDBJ databases">
        <title>Pediococcus and Lactobacillus from brewery environment - whole genome sequencing and assembly.</title>
        <authorList>
            <person name="Behr J."/>
            <person name="Geissler A.J."/>
            <person name="Vogel R.F."/>
        </authorList>
    </citation>
    <scope>NUCLEOTIDE SEQUENCE [LARGE SCALE GENOMIC DNA]</scope>
    <source>
        <strain evidence="5 6">TMW 1.1995</strain>
    </source>
</reference>
<name>A0A1B2IYW4_9LACO</name>
<dbReference type="CDD" id="cd02136">
    <property type="entry name" value="PnbA_NfnB-like"/>
    <property type="match status" value="1"/>
</dbReference>
<keyword evidence="3" id="KW-0560">Oxidoreductase</keyword>
<evidence type="ECO:0000259" key="4">
    <source>
        <dbReference type="Pfam" id="PF00881"/>
    </source>
</evidence>
<keyword evidence="6" id="KW-1185">Reference proteome</keyword>
<evidence type="ECO:0000256" key="3">
    <source>
        <dbReference type="ARBA" id="ARBA00023002"/>
    </source>
</evidence>
<dbReference type="Gene3D" id="3.40.109.10">
    <property type="entry name" value="NADH Oxidase"/>
    <property type="match status" value="1"/>
</dbReference>
<dbReference type="OrthoDB" id="9812105at2"/>
<sequence length="215" mass="24189">MEFDDVINARHSVRAYSDKQVDKSLLTELVSEAIKSPSWVNSQPWKVYIATGDTMRRLADQQADLESRDVQSHPDIPVQHRELWEAPQQANMQENSTRRAEWGTEHGVSYPESQRHLYNAPAVAYLTIAKSSPQWSLYDLGNFAETLILAATNKGLGTIPSYSLVKYPELARQALGIPENELLVIGIAIGYPAMSPMNDYRSKRMALDQILTISD</sequence>
<dbReference type="Pfam" id="PF00881">
    <property type="entry name" value="Nitroreductase"/>
    <property type="match status" value="1"/>
</dbReference>
<dbReference type="SUPFAM" id="SSF55469">
    <property type="entry name" value="FMN-dependent nitroreductase-like"/>
    <property type="match status" value="1"/>
</dbReference>
<dbReference type="Proteomes" id="UP000093267">
    <property type="component" value="Chromosome"/>
</dbReference>
<dbReference type="RefSeq" id="WP_054711657.1">
    <property type="nucleotide sequence ID" value="NZ_CP014912.1"/>
</dbReference>
<dbReference type="InterPro" id="IPR050627">
    <property type="entry name" value="Nitroreductase/BluB"/>
</dbReference>
<protein>
    <recommendedName>
        <fullName evidence="4">Nitroreductase domain-containing protein</fullName>
    </recommendedName>
</protein>
<dbReference type="GO" id="GO:0016491">
    <property type="term" value="F:oxidoreductase activity"/>
    <property type="evidence" value="ECO:0007669"/>
    <property type="project" value="UniProtKB-KW"/>
</dbReference>
<dbReference type="AlphaFoldDB" id="A0A1B2IYW4"/>
<proteinExistence type="predicted"/>
<dbReference type="InterPro" id="IPR000415">
    <property type="entry name" value="Nitroreductase-like"/>
</dbReference>
<dbReference type="PANTHER" id="PTHR23026:SF90">
    <property type="entry name" value="IODOTYROSINE DEIODINASE 1"/>
    <property type="match status" value="1"/>
</dbReference>
<dbReference type="InterPro" id="IPR029479">
    <property type="entry name" value="Nitroreductase"/>
</dbReference>
<dbReference type="PANTHER" id="PTHR23026">
    <property type="entry name" value="NADPH NITROREDUCTASE"/>
    <property type="match status" value="1"/>
</dbReference>
<dbReference type="EMBL" id="CP014924">
    <property type="protein sequence ID" value="ANZ67198.1"/>
    <property type="molecule type" value="Genomic_DNA"/>
</dbReference>
<evidence type="ECO:0000313" key="6">
    <source>
        <dbReference type="Proteomes" id="UP000093267"/>
    </source>
</evidence>
<evidence type="ECO:0000256" key="2">
    <source>
        <dbReference type="ARBA" id="ARBA00022643"/>
    </source>
</evidence>
<feature type="domain" description="Nitroreductase" evidence="4">
    <location>
        <begin position="7"/>
        <end position="191"/>
    </location>
</feature>
<keyword evidence="1" id="KW-0285">Flavoprotein</keyword>
<keyword evidence="2" id="KW-0288">FMN</keyword>
<organism evidence="5 6">
    <name type="scientific">Secundilactobacillus paracollinoides</name>
    <dbReference type="NCBI Taxonomy" id="240427"/>
    <lineage>
        <taxon>Bacteria</taxon>
        <taxon>Bacillati</taxon>
        <taxon>Bacillota</taxon>
        <taxon>Bacilli</taxon>
        <taxon>Lactobacillales</taxon>
        <taxon>Lactobacillaceae</taxon>
        <taxon>Secundilactobacillus</taxon>
    </lineage>
</organism>
<dbReference type="KEGG" id="lpd:AYR62_09750"/>
<gene>
    <name evidence="5" type="ORF">AYR63_08625</name>
</gene>